<sequence length="51" mass="5903">MKLLKMPWNLQMQALCRSVVSFLRMCLLILKALELAQMVDIDVKSRVLLQA</sequence>
<name>D5A9R7_PICSI</name>
<dbReference type="AlphaFoldDB" id="D5A9R7"/>
<dbReference type="EMBL" id="BT122940">
    <property type="protein sequence ID" value="ADE76286.1"/>
    <property type="molecule type" value="mRNA"/>
</dbReference>
<evidence type="ECO:0000313" key="1">
    <source>
        <dbReference type="EMBL" id="ADE76286.1"/>
    </source>
</evidence>
<protein>
    <submittedName>
        <fullName evidence="1">Uncharacterized protein</fullName>
    </submittedName>
</protein>
<organism evidence="1">
    <name type="scientific">Picea sitchensis</name>
    <name type="common">Sitka spruce</name>
    <name type="synonym">Pinus sitchensis</name>
    <dbReference type="NCBI Taxonomy" id="3332"/>
    <lineage>
        <taxon>Eukaryota</taxon>
        <taxon>Viridiplantae</taxon>
        <taxon>Streptophyta</taxon>
        <taxon>Embryophyta</taxon>
        <taxon>Tracheophyta</taxon>
        <taxon>Spermatophyta</taxon>
        <taxon>Pinopsida</taxon>
        <taxon>Pinidae</taxon>
        <taxon>Conifers I</taxon>
        <taxon>Pinales</taxon>
        <taxon>Pinaceae</taxon>
        <taxon>Picea</taxon>
    </lineage>
</organism>
<accession>D5A9R7</accession>
<proteinExistence type="evidence at transcript level"/>
<reference evidence="1" key="1">
    <citation type="submission" date="2010-04" db="EMBL/GenBank/DDBJ databases">
        <authorList>
            <person name="Reid K.E."/>
            <person name="Liao N."/>
            <person name="Chan S."/>
            <person name="Docking R."/>
            <person name="Taylor G."/>
            <person name="Moore R."/>
            <person name="Mayo M."/>
            <person name="Munro S."/>
            <person name="King J."/>
            <person name="Yanchuk A."/>
            <person name="Holt R."/>
            <person name="Jones S."/>
            <person name="Marra M."/>
            <person name="Ritland C.E."/>
            <person name="Ritland K."/>
            <person name="Bohlmann J."/>
        </authorList>
    </citation>
    <scope>NUCLEOTIDE SEQUENCE</scope>
    <source>
        <tissue evidence="1">Bud</tissue>
    </source>
</reference>